<dbReference type="EMBL" id="HBUF01217546">
    <property type="protein sequence ID" value="CAG6667847.1"/>
    <property type="molecule type" value="Transcribed_RNA"/>
</dbReference>
<name>A0A8D9AVC0_9HEMI</name>
<dbReference type="EMBL" id="HBUF01057344">
    <property type="protein sequence ID" value="CAG6624497.1"/>
    <property type="molecule type" value="Transcribed_RNA"/>
</dbReference>
<organism evidence="1">
    <name type="scientific">Cacopsylla melanoneura</name>
    <dbReference type="NCBI Taxonomy" id="428564"/>
    <lineage>
        <taxon>Eukaryota</taxon>
        <taxon>Metazoa</taxon>
        <taxon>Ecdysozoa</taxon>
        <taxon>Arthropoda</taxon>
        <taxon>Hexapoda</taxon>
        <taxon>Insecta</taxon>
        <taxon>Pterygota</taxon>
        <taxon>Neoptera</taxon>
        <taxon>Paraneoptera</taxon>
        <taxon>Hemiptera</taxon>
        <taxon>Sternorrhyncha</taxon>
        <taxon>Psylloidea</taxon>
        <taxon>Psyllidae</taxon>
        <taxon>Psyllinae</taxon>
        <taxon>Cacopsylla</taxon>
    </lineage>
</organism>
<dbReference type="EMBL" id="HBUF01591345">
    <property type="protein sequence ID" value="CAG6773494.1"/>
    <property type="molecule type" value="Transcribed_RNA"/>
</dbReference>
<protein>
    <submittedName>
        <fullName evidence="1">Uncharacterized protein</fullName>
    </submittedName>
</protein>
<evidence type="ECO:0000313" key="1">
    <source>
        <dbReference type="EMBL" id="CAG6773494.1"/>
    </source>
</evidence>
<accession>A0A8D9AVC0</accession>
<dbReference type="EMBL" id="HBUF01057346">
    <property type="protein sequence ID" value="CAG6624503.1"/>
    <property type="molecule type" value="Transcribed_RNA"/>
</dbReference>
<dbReference type="EMBL" id="HBUF01217545">
    <property type="protein sequence ID" value="CAG6667843.1"/>
    <property type="molecule type" value="Transcribed_RNA"/>
</dbReference>
<dbReference type="EMBL" id="HBUF01591344">
    <property type="protein sequence ID" value="CAG6773491.1"/>
    <property type="molecule type" value="Transcribed_RNA"/>
</dbReference>
<sequence>MATDVLACAGHGMTASAITLALSPETANVYPAGPGTIAPKQNVCPAVMSNMDIVTNLTNAYVAVVGKASSVINASVTQAVCTALAINPGSACVMKAGAVCSATKI</sequence>
<proteinExistence type="predicted"/>
<dbReference type="AlphaFoldDB" id="A0A8D9AVC0"/>
<reference evidence="1" key="1">
    <citation type="submission" date="2021-05" db="EMBL/GenBank/DDBJ databases">
        <authorList>
            <person name="Alioto T."/>
            <person name="Alioto T."/>
            <person name="Gomez Garrido J."/>
        </authorList>
    </citation>
    <scope>NUCLEOTIDE SEQUENCE</scope>
</reference>
<dbReference type="EMBL" id="HBUF01057345">
    <property type="protein sequence ID" value="CAG6624500.1"/>
    <property type="molecule type" value="Transcribed_RNA"/>
</dbReference>